<dbReference type="PRINTS" id="PR00344">
    <property type="entry name" value="BCTRLSENSOR"/>
</dbReference>
<dbReference type="PANTHER" id="PTHR42878:SF7">
    <property type="entry name" value="SENSOR HISTIDINE KINASE GLRK"/>
    <property type="match status" value="1"/>
</dbReference>
<evidence type="ECO:0000313" key="17">
    <source>
        <dbReference type="Proteomes" id="UP000199320"/>
    </source>
</evidence>
<dbReference type="EMBL" id="FOIC01000013">
    <property type="protein sequence ID" value="SET81250.1"/>
    <property type="molecule type" value="Genomic_DNA"/>
</dbReference>
<organism evidence="15 18">
    <name type="scientific">Natrinema hispanicum</name>
    <dbReference type="NCBI Taxonomy" id="392421"/>
    <lineage>
        <taxon>Archaea</taxon>
        <taxon>Methanobacteriati</taxon>
        <taxon>Methanobacteriota</taxon>
        <taxon>Stenosarchaea group</taxon>
        <taxon>Halobacteria</taxon>
        <taxon>Halobacteriales</taxon>
        <taxon>Natrialbaceae</taxon>
        <taxon>Natrinema</taxon>
    </lineage>
</organism>
<dbReference type="InterPro" id="IPR036890">
    <property type="entry name" value="HATPase_C_sf"/>
</dbReference>
<dbReference type="RefSeq" id="WP_092933670.1">
    <property type="nucleotide sequence ID" value="NZ_FMZP01000005.1"/>
</dbReference>
<dbReference type="InterPro" id="IPR050351">
    <property type="entry name" value="BphY/WalK/GraS-like"/>
</dbReference>
<comment type="subcellular location">
    <subcellularLocation>
        <location evidence="2">Membrane</location>
        <topology evidence="2">Multi-pass membrane protein</topology>
    </subcellularLocation>
</comment>
<dbReference type="InterPro" id="IPR004358">
    <property type="entry name" value="Sig_transdc_His_kin-like_C"/>
</dbReference>
<dbReference type="Proteomes" id="UP000199320">
    <property type="component" value="Unassembled WGS sequence"/>
</dbReference>
<evidence type="ECO:0000259" key="12">
    <source>
        <dbReference type="PROSITE" id="PS50109"/>
    </source>
</evidence>
<evidence type="ECO:0000256" key="1">
    <source>
        <dbReference type="ARBA" id="ARBA00000085"/>
    </source>
</evidence>
<feature type="domain" description="Histidine kinase" evidence="12">
    <location>
        <begin position="135"/>
        <end position="344"/>
    </location>
</feature>
<dbReference type="EMBL" id="FMZP01000005">
    <property type="protein sequence ID" value="SDC60786.1"/>
    <property type="molecule type" value="Genomic_DNA"/>
</dbReference>
<evidence type="ECO:0000259" key="13">
    <source>
        <dbReference type="PROSITE" id="PS50112"/>
    </source>
</evidence>
<evidence type="ECO:0000256" key="6">
    <source>
        <dbReference type="ARBA" id="ARBA00022741"/>
    </source>
</evidence>
<dbReference type="GO" id="GO:0005524">
    <property type="term" value="F:ATP binding"/>
    <property type="evidence" value="ECO:0007669"/>
    <property type="project" value="UniProtKB-KW"/>
</dbReference>
<dbReference type="GO" id="GO:0004673">
    <property type="term" value="F:protein histidine kinase activity"/>
    <property type="evidence" value="ECO:0007669"/>
    <property type="project" value="UniProtKB-EC"/>
</dbReference>
<evidence type="ECO:0000256" key="8">
    <source>
        <dbReference type="ARBA" id="ARBA00022840"/>
    </source>
</evidence>
<evidence type="ECO:0000256" key="11">
    <source>
        <dbReference type="ARBA" id="ARBA00023136"/>
    </source>
</evidence>
<dbReference type="GO" id="GO:0000156">
    <property type="term" value="F:phosphorelay response regulator activity"/>
    <property type="evidence" value="ECO:0007669"/>
    <property type="project" value="TreeGrafter"/>
</dbReference>
<keyword evidence="4" id="KW-0808">Transferase</keyword>
<dbReference type="NCBIfam" id="TIGR00229">
    <property type="entry name" value="sensory_box"/>
    <property type="match status" value="1"/>
</dbReference>
<accession>A0A1G6N0P2</accession>
<dbReference type="InterPro" id="IPR003594">
    <property type="entry name" value="HATPase_dom"/>
</dbReference>
<comment type="catalytic activity">
    <reaction evidence="1">
        <text>ATP + protein L-histidine = ADP + protein N-phospho-L-histidine.</text>
        <dbReference type="EC" id="2.7.13.3"/>
    </reaction>
</comment>
<dbReference type="SMART" id="SM00091">
    <property type="entry name" value="PAS"/>
    <property type="match status" value="1"/>
</dbReference>
<dbReference type="InterPro" id="IPR000700">
    <property type="entry name" value="PAS-assoc_C"/>
</dbReference>
<sequence length="348" mass="38488">MGISQGVSLPAAFDDLDIGIVLRDPETGAALDVNDRIEELYGYSRAELLEMEIGELTAPSTTFSQDEAVDRLHAAAAGESQVFEWRIERPTGELVWIRVRLNRTTIDDTTCVIAEVREITEYKARERRLRLLNRVIRHNLRNETNVLMGYADRLKQAVEAKTLEEEVETILEIASEIGRLSDSIRQVEEIATPDATQRSPTDIGELAEAIVAEVRADETAAEISVDIQDAVCVNADTGLRHAIRHAIDNAIEHNDRDVPSVDVSVAIDPDTEQAEIAVSDDGPAIPDVEIDVLREDVTASTTYHGSGVGLWVMQWCVDSLGGELVFEENTPRGNVVRFLLPRVDRAEP</sequence>
<dbReference type="InterPro" id="IPR035965">
    <property type="entry name" value="PAS-like_dom_sf"/>
</dbReference>
<evidence type="ECO:0000256" key="5">
    <source>
        <dbReference type="ARBA" id="ARBA00022692"/>
    </source>
</evidence>
<dbReference type="EC" id="2.7.13.3" evidence="3"/>
<dbReference type="InterPro" id="IPR005467">
    <property type="entry name" value="His_kinase_dom"/>
</dbReference>
<evidence type="ECO:0000313" key="18">
    <source>
        <dbReference type="Proteomes" id="UP000324021"/>
    </source>
</evidence>
<dbReference type="Gene3D" id="3.30.565.10">
    <property type="entry name" value="Histidine kinase-like ATPase, C-terminal domain"/>
    <property type="match status" value="1"/>
</dbReference>
<evidence type="ECO:0000259" key="14">
    <source>
        <dbReference type="PROSITE" id="PS50113"/>
    </source>
</evidence>
<dbReference type="AlphaFoldDB" id="A0A1G6N0P2"/>
<dbReference type="CDD" id="cd16936">
    <property type="entry name" value="HATPase_RsbW-like"/>
    <property type="match status" value="1"/>
</dbReference>
<dbReference type="PROSITE" id="PS50112">
    <property type="entry name" value="PAS"/>
    <property type="match status" value="1"/>
</dbReference>
<keyword evidence="5" id="KW-0812">Transmembrane</keyword>
<keyword evidence="17" id="KW-1185">Reference proteome</keyword>
<dbReference type="Gene3D" id="3.30.450.20">
    <property type="entry name" value="PAS domain"/>
    <property type="match status" value="1"/>
</dbReference>
<feature type="domain" description="PAC" evidence="14">
    <location>
        <begin position="81"/>
        <end position="131"/>
    </location>
</feature>
<evidence type="ECO:0000256" key="10">
    <source>
        <dbReference type="ARBA" id="ARBA00023012"/>
    </source>
</evidence>
<keyword evidence="8" id="KW-0067">ATP-binding</keyword>
<dbReference type="GO" id="GO:0016020">
    <property type="term" value="C:membrane"/>
    <property type="evidence" value="ECO:0007669"/>
    <property type="project" value="UniProtKB-SubCell"/>
</dbReference>
<dbReference type="Pfam" id="PF02518">
    <property type="entry name" value="HATPase_c"/>
    <property type="match status" value="1"/>
</dbReference>
<dbReference type="GO" id="GO:0030295">
    <property type="term" value="F:protein kinase activator activity"/>
    <property type="evidence" value="ECO:0007669"/>
    <property type="project" value="TreeGrafter"/>
</dbReference>
<dbReference type="InterPro" id="IPR000014">
    <property type="entry name" value="PAS"/>
</dbReference>
<keyword evidence="10" id="KW-0902">Two-component regulatory system</keyword>
<dbReference type="CDD" id="cd00130">
    <property type="entry name" value="PAS"/>
    <property type="match status" value="1"/>
</dbReference>
<dbReference type="GO" id="GO:0007234">
    <property type="term" value="P:osmosensory signaling via phosphorelay pathway"/>
    <property type="evidence" value="ECO:0007669"/>
    <property type="project" value="TreeGrafter"/>
</dbReference>
<feature type="domain" description="PAS" evidence="13">
    <location>
        <begin position="5"/>
        <end position="79"/>
    </location>
</feature>
<name>A0A1G6N0P2_9EURY</name>
<dbReference type="SUPFAM" id="SSF55874">
    <property type="entry name" value="ATPase domain of HSP90 chaperone/DNA topoisomerase II/histidine kinase"/>
    <property type="match status" value="1"/>
</dbReference>
<protein>
    <recommendedName>
        <fullName evidence="3">histidine kinase</fullName>
        <ecNumber evidence="3">2.7.13.3</ecNumber>
    </recommendedName>
</protein>
<dbReference type="Pfam" id="PF13426">
    <property type="entry name" value="PAS_9"/>
    <property type="match status" value="1"/>
</dbReference>
<proteinExistence type="predicted"/>
<keyword evidence="6" id="KW-0547">Nucleotide-binding</keyword>
<reference evidence="17 18" key="1">
    <citation type="submission" date="2016-10" db="EMBL/GenBank/DDBJ databases">
        <authorList>
            <person name="Varghese N."/>
            <person name="Submissions S."/>
        </authorList>
    </citation>
    <scope>NUCLEOTIDE SEQUENCE [LARGE SCALE GENOMIC DNA]</scope>
    <source>
        <strain evidence="15 18">CDM_1</strain>
        <strain evidence="17">CDM_6</strain>
    </source>
</reference>
<keyword evidence="11" id="KW-0472">Membrane</keyword>
<gene>
    <name evidence="16" type="ORF">SAMN04488694_11352</name>
    <name evidence="15" type="ORF">SAMN05192552_1005160</name>
</gene>
<dbReference type="SMART" id="SM00387">
    <property type="entry name" value="HATPase_c"/>
    <property type="match status" value="1"/>
</dbReference>
<dbReference type="STRING" id="392421.SAMN04488694_11352"/>
<dbReference type="PROSITE" id="PS50113">
    <property type="entry name" value="PAC"/>
    <property type="match status" value="1"/>
</dbReference>
<keyword evidence="9" id="KW-1133">Transmembrane helix</keyword>
<dbReference type="SUPFAM" id="SSF55785">
    <property type="entry name" value="PYP-like sensor domain (PAS domain)"/>
    <property type="match status" value="1"/>
</dbReference>
<evidence type="ECO:0000256" key="9">
    <source>
        <dbReference type="ARBA" id="ARBA00022989"/>
    </source>
</evidence>
<evidence type="ECO:0000313" key="16">
    <source>
        <dbReference type="EMBL" id="SET81250.1"/>
    </source>
</evidence>
<keyword evidence="7" id="KW-0418">Kinase</keyword>
<reference evidence="16" key="2">
    <citation type="submission" date="2016-10" db="EMBL/GenBank/DDBJ databases">
        <authorList>
            <person name="de Groot N.N."/>
        </authorList>
    </citation>
    <scope>NUCLEOTIDE SEQUENCE [LARGE SCALE GENOMIC DNA]</scope>
    <source>
        <strain evidence="16">CDM_6</strain>
    </source>
</reference>
<dbReference type="OrthoDB" id="327291at2157"/>
<evidence type="ECO:0000313" key="15">
    <source>
        <dbReference type="EMBL" id="SDC60786.1"/>
    </source>
</evidence>
<evidence type="ECO:0000256" key="4">
    <source>
        <dbReference type="ARBA" id="ARBA00022679"/>
    </source>
</evidence>
<dbReference type="Proteomes" id="UP000324021">
    <property type="component" value="Unassembled WGS sequence"/>
</dbReference>
<evidence type="ECO:0000256" key="3">
    <source>
        <dbReference type="ARBA" id="ARBA00012438"/>
    </source>
</evidence>
<evidence type="ECO:0000256" key="2">
    <source>
        <dbReference type="ARBA" id="ARBA00004141"/>
    </source>
</evidence>
<dbReference type="PROSITE" id="PS50109">
    <property type="entry name" value="HIS_KIN"/>
    <property type="match status" value="1"/>
</dbReference>
<evidence type="ECO:0000256" key="7">
    <source>
        <dbReference type="ARBA" id="ARBA00022777"/>
    </source>
</evidence>
<dbReference type="PANTHER" id="PTHR42878">
    <property type="entry name" value="TWO-COMPONENT HISTIDINE KINASE"/>
    <property type="match status" value="1"/>
</dbReference>